<comment type="caution">
    <text evidence="2">The sequence shown here is derived from an EMBL/GenBank/DDBJ whole genome shotgun (WGS) entry which is preliminary data.</text>
</comment>
<evidence type="ECO:0000313" key="2">
    <source>
        <dbReference type="EMBL" id="KAF2261320.1"/>
    </source>
</evidence>
<sequence>MPGLTHCINNFLANNPAGASEMQPAESKSDKDIFLVIFPVIGFVMFVVITVSILTIQRRRRYKDRKQDMETGFSKDKQFKIDEDSYSIQTARSLTSEQAEMYLECQGTKSTLPENVSLEKPKEIANP</sequence>
<keyword evidence="1" id="KW-0472">Membrane</keyword>
<evidence type="ECO:0000256" key="1">
    <source>
        <dbReference type="SAM" id="Phobius"/>
    </source>
</evidence>
<feature type="transmembrane region" description="Helical" evidence="1">
    <location>
        <begin position="33"/>
        <end position="56"/>
    </location>
</feature>
<reference evidence="3" key="1">
    <citation type="journal article" date="2020" name="Stud. Mycol.">
        <title>101 Dothideomycetes genomes: A test case for predicting lifestyles and emergence of pathogens.</title>
        <authorList>
            <person name="Haridas S."/>
            <person name="Albert R."/>
            <person name="Binder M."/>
            <person name="Bloem J."/>
            <person name="LaButti K."/>
            <person name="Salamov A."/>
            <person name="Andreopoulos B."/>
            <person name="Baker S."/>
            <person name="Barry K."/>
            <person name="Bills G."/>
            <person name="Bluhm B."/>
            <person name="Cannon C."/>
            <person name="Castanera R."/>
            <person name="Culley D."/>
            <person name="Daum C."/>
            <person name="Ezra D."/>
            <person name="Gonzalez J."/>
            <person name="Henrissat B."/>
            <person name="Kuo A."/>
            <person name="Liang C."/>
            <person name="Lipzen A."/>
            <person name="Lutzoni F."/>
            <person name="Magnuson J."/>
            <person name="Mondo S."/>
            <person name="Nolan M."/>
            <person name="Ohm R."/>
            <person name="Pangilinan J."/>
            <person name="Park H.-J."/>
            <person name="Ramirez L."/>
            <person name="Alfaro M."/>
            <person name="Sun H."/>
            <person name="Tritt A."/>
            <person name="Yoshinaga Y."/>
            <person name="Zwiers L.-H."/>
            <person name="Turgeon B."/>
            <person name="Goodwin S."/>
            <person name="Spatafora J."/>
            <person name="Crous P."/>
            <person name="Grigoriev I."/>
        </authorList>
    </citation>
    <scope>NUCLEOTIDE SEQUENCE [LARGE SCALE GENOMIC DNA]</scope>
    <source>
        <strain evidence="3">CBS 304.66</strain>
    </source>
</reference>
<gene>
    <name evidence="2" type="ORF">CC78DRAFT_583865</name>
</gene>
<accession>A0A9P4K4E9</accession>
<keyword evidence="3" id="KW-1185">Reference proteome</keyword>
<dbReference type="Proteomes" id="UP000800093">
    <property type="component" value="Unassembled WGS sequence"/>
</dbReference>
<keyword evidence="1" id="KW-0812">Transmembrane</keyword>
<protein>
    <submittedName>
        <fullName evidence="2">Uncharacterized protein</fullName>
    </submittedName>
</protein>
<name>A0A9P4K4E9_9PLEO</name>
<evidence type="ECO:0000313" key="3">
    <source>
        <dbReference type="Proteomes" id="UP000800093"/>
    </source>
</evidence>
<proteinExistence type="predicted"/>
<keyword evidence="1" id="KW-1133">Transmembrane helix</keyword>
<organism evidence="2 3">
    <name type="scientific">Lojkania enalia</name>
    <dbReference type="NCBI Taxonomy" id="147567"/>
    <lineage>
        <taxon>Eukaryota</taxon>
        <taxon>Fungi</taxon>
        <taxon>Dikarya</taxon>
        <taxon>Ascomycota</taxon>
        <taxon>Pezizomycotina</taxon>
        <taxon>Dothideomycetes</taxon>
        <taxon>Pleosporomycetidae</taxon>
        <taxon>Pleosporales</taxon>
        <taxon>Pleosporales incertae sedis</taxon>
        <taxon>Lojkania</taxon>
    </lineage>
</organism>
<dbReference type="AlphaFoldDB" id="A0A9P4K4E9"/>
<dbReference type="EMBL" id="ML986660">
    <property type="protein sequence ID" value="KAF2261320.1"/>
    <property type="molecule type" value="Genomic_DNA"/>
</dbReference>